<evidence type="ECO:0000313" key="3">
    <source>
        <dbReference type="Proteomes" id="UP000292118"/>
    </source>
</evidence>
<evidence type="ECO:0000313" key="2">
    <source>
        <dbReference type="EMBL" id="QAY70135.1"/>
    </source>
</evidence>
<dbReference type="EMBL" id="CP035493">
    <property type="protein sequence ID" value="QAY70135.1"/>
    <property type="molecule type" value="Genomic_DNA"/>
</dbReference>
<feature type="transmembrane region" description="Helical" evidence="1">
    <location>
        <begin position="260"/>
        <end position="280"/>
    </location>
</feature>
<keyword evidence="1" id="KW-1133">Transmembrane helix</keyword>
<reference evidence="2 3" key="1">
    <citation type="submission" date="2019-01" db="EMBL/GenBank/DDBJ databases">
        <title>Genome sequencing of strain FW10M-9.</title>
        <authorList>
            <person name="Heo J."/>
            <person name="Kim S.-J."/>
            <person name="Kim J.-S."/>
            <person name="Hong S.-B."/>
            <person name="Kwon S.-W."/>
        </authorList>
    </citation>
    <scope>NUCLEOTIDE SEQUENCE [LARGE SCALE GENOMIC DNA]</scope>
    <source>
        <strain evidence="2 3">FW10M-9</strain>
    </source>
</reference>
<name>A0A4P6F4B7_9MICO</name>
<dbReference type="OrthoDB" id="364828at85006"/>
<feature type="transmembrane region" description="Helical" evidence="1">
    <location>
        <begin position="25"/>
        <end position="43"/>
    </location>
</feature>
<proteinExistence type="predicted"/>
<feature type="transmembrane region" description="Helical" evidence="1">
    <location>
        <begin position="94"/>
        <end position="119"/>
    </location>
</feature>
<feature type="transmembrane region" description="Helical" evidence="1">
    <location>
        <begin position="55"/>
        <end position="73"/>
    </location>
</feature>
<accession>A0A4P6F4B7</accession>
<gene>
    <name evidence="2" type="ORF">ET471_08845</name>
</gene>
<feature type="transmembrane region" description="Helical" evidence="1">
    <location>
        <begin position="139"/>
        <end position="162"/>
    </location>
</feature>
<keyword evidence="3" id="KW-1185">Reference proteome</keyword>
<sequence>MSTTLTPPVLATLARREIRHYATSWLFLTGVAVALASTVQSFLVDDGTSSTMTMIVPAALIGVVGLLVMAGLVRRSDRAAAAAGAVAVPERTRTLALAAAVVVPLATALLWFAAALVLLAVQPPSAAAVPFGPVSTAHVVVVMAALGVVPAVGGPLLGLVVTRWLPQRGVTAITAVAVVLVTILLQGNFEATWRWHVVWPWVYWYGPLSWGDAGSGASSWVALPGSPAAWVVYQLALCALCVLVAMWHDAESDRSRLRPLLVGTLALAVVALVATMTLGLPDAVRNPLPGPSF</sequence>
<keyword evidence="1" id="KW-0472">Membrane</keyword>
<keyword evidence="1" id="KW-0812">Transmembrane</keyword>
<protein>
    <submittedName>
        <fullName evidence="2">Uncharacterized protein</fullName>
    </submittedName>
</protein>
<feature type="transmembrane region" description="Helical" evidence="1">
    <location>
        <begin position="169"/>
        <end position="189"/>
    </location>
</feature>
<organism evidence="2 3">
    <name type="scientific">Xylanimonas protaetiae</name>
    <dbReference type="NCBI Taxonomy" id="2509457"/>
    <lineage>
        <taxon>Bacteria</taxon>
        <taxon>Bacillati</taxon>
        <taxon>Actinomycetota</taxon>
        <taxon>Actinomycetes</taxon>
        <taxon>Micrococcales</taxon>
        <taxon>Promicromonosporaceae</taxon>
        <taxon>Xylanimonas</taxon>
    </lineage>
</organism>
<dbReference type="Proteomes" id="UP000292118">
    <property type="component" value="Chromosome"/>
</dbReference>
<evidence type="ECO:0000256" key="1">
    <source>
        <dbReference type="SAM" id="Phobius"/>
    </source>
</evidence>
<dbReference type="RefSeq" id="WP_129187642.1">
    <property type="nucleotide sequence ID" value="NZ_CP035493.1"/>
</dbReference>
<dbReference type="AlphaFoldDB" id="A0A4P6F4B7"/>
<feature type="transmembrane region" description="Helical" evidence="1">
    <location>
        <begin position="228"/>
        <end position="248"/>
    </location>
</feature>
<dbReference type="KEGG" id="xya:ET471_08845"/>